<evidence type="ECO:0000313" key="6">
    <source>
        <dbReference type="EMBL" id="EGC17524.1"/>
    </source>
</evidence>
<dbReference type="GO" id="GO:0009295">
    <property type="term" value="C:nucleoid"/>
    <property type="evidence" value="ECO:0007669"/>
    <property type="project" value="UniProtKB-SubCell"/>
</dbReference>
<name>F0EYB6_9NEIS</name>
<sequence length="299" mass="32979">MTMPFKQLTFYRIADSLPAPDIVAAKLAEYPFSPCPGLDWFSEGFAPILPDSGSLTCIAGNTLGFILHREEKVLPPSLISAKVDETVQRIAQAEHRPVGKRERHEIRERVVDALLPQALAKPSRTYAVIDYARSLLLVNAAPKAAENLLAKLREALGGLAVRLPETRRQPAHVMTEWLAEGEAAEPFELGDSGTFKHTQCGAKITAAKENLTDSRIAGLLQDGKTVRELGLIWREQVAFSLTDELTLRRIKFTDQITEEVKRQGDDADTLFRAEQLIQAETLTALIGDWAEVAGGWIEG</sequence>
<evidence type="ECO:0000256" key="5">
    <source>
        <dbReference type="ARBA" id="ARBA00023172"/>
    </source>
</evidence>
<keyword evidence="4" id="KW-0963">Cytoplasm</keyword>
<keyword evidence="7" id="KW-1185">Reference proteome</keyword>
<dbReference type="EMBL" id="AEWV01000015">
    <property type="protein sequence ID" value="EGC17524.1"/>
    <property type="molecule type" value="Genomic_DNA"/>
</dbReference>
<dbReference type="InterPro" id="IPR007476">
    <property type="entry name" value="RdgC"/>
</dbReference>
<dbReference type="Proteomes" id="UP000004088">
    <property type="component" value="Unassembled WGS sequence"/>
</dbReference>
<organism evidence="6 7">
    <name type="scientific">Kingella denitrificans ATCC 33394</name>
    <dbReference type="NCBI Taxonomy" id="888741"/>
    <lineage>
        <taxon>Bacteria</taxon>
        <taxon>Pseudomonadati</taxon>
        <taxon>Pseudomonadota</taxon>
        <taxon>Betaproteobacteria</taxon>
        <taxon>Neisseriales</taxon>
        <taxon>Neisseriaceae</taxon>
        <taxon>Kingella</taxon>
    </lineage>
</organism>
<dbReference type="PANTHER" id="PTHR38103">
    <property type="entry name" value="RECOMBINATION-ASSOCIATED PROTEIN RDGC"/>
    <property type="match status" value="1"/>
</dbReference>
<comment type="subcellular location">
    <subcellularLocation>
        <location evidence="1">Cytoplasm</location>
        <location evidence="1">Nucleoid</location>
    </subcellularLocation>
</comment>
<dbReference type="NCBIfam" id="NF001464">
    <property type="entry name" value="PRK00321.1-5"/>
    <property type="match status" value="1"/>
</dbReference>
<comment type="similarity">
    <text evidence="2">Belongs to the RdgC family.</text>
</comment>
<protein>
    <recommendedName>
        <fullName evidence="3">Recombination-associated protein RdgC</fullName>
    </recommendedName>
</protein>
<dbReference type="GO" id="GO:0006310">
    <property type="term" value="P:DNA recombination"/>
    <property type="evidence" value="ECO:0007669"/>
    <property type="project" value="UniProtKB-KW"/>
</dbReference>
<evidence type="ECO:0000256" key="3">
    <source>
        <dbReference type="ARBA" id="ARBA00022296"/>
    </source>
</evidence>
<dbReference type="Pfam" id="PF04381">
    <property type="entry name" value="RdgC"/>
    <property type="match status" value="1"/>
</dbReference>
<dbReference type="AlphaFoldDB" id="F0EYB6"/>
<reference evidence="6 7" key="1">
    <citation type="submission" date="2011-01" db="EMBL/GenBank/DDBJ databases">
        <authorList>
            <person name="Muzny D."/>
            <person name="Qin X."/>
            <person name="Deng J."/>
            <person name="Jiang H."/>
            <person name="Liu Y."/>
            <person name="Qu J."/>
            <person name="Song X.-Z."/>
            <person name="Zhang L."/>
            <person name="Thornton R."/>
            <person name="Coyle M."/>
            <person name="Francisco L."/>
            <person name="Jackson L."/>
            <person name="Javaid M."/>
            <person name="Korchina V."/>
            <person name="Kovar C."/>
            <person name="Mata R."/>
            <person name="Mathew T."/>
            <person name="Ngo R."/>
            <person name="Nguyen L."/>
            <person name="Nguyen N."/>
            <person name="Okwuonu G."/>
            <person name="Ongeri F."/>
            <person name="Pham C."/>
            <person name="Simmons D."/>
            <person name="Wilczek-Boney K."/>
            <person name="Hale W."/>
            <person name="Jakkamsetti A."/>
            <person name="Pham P."/>
            <person name="Ruth R."/>
            <person name="San Lucas F."/>
            <person name="Warren J."/>
            <person name="Zhang J."/>
            <person name="Zhao Z."/>
            <person name="Zhou C."/>
            <person name="Zhu D."/>
            <person name="Lee S."/>
            <person name="Bess C."/>
            <person name="Blankenburg K."/>
            <person name="Forbes L."/>
            <person name="Fu Q."/>
            <person name="Gubbala S."/>
            <person name="Hirani K."/>
            <person name="Jayaseelan J.C."/>
            <person name="Lara F."/>
            <person name="Munidasa M."/>
            <person name="Palculict T."/>
            <person name="Patil S."/>
            <person name="Pu L.-L."/>
            <person name="Saada N."/>
            <person name="Tang L."/>
            <person name="Weissenberger G."/>
            <person name="Zhu Y."/>
            <person name="Hemphill L."/>
            <person name="Shang Y."/>
            <person name="Youmans B."/>
            <person name="Ayvaz T."/>
            <person name="Ross M."/>
            <person name="Santibanez J."/>
            <person name="Aqrawi P."/>
            <person name="Gross S."/>
            <person name="Joshi V."/>
            <person name="Fowler G."/>
            <person name="Nazareth L."/>
            <person name="Reid J."/>
            <person name="Worley K."/>
            <person name="Petrosino J."/>
            <person name="Highlander S."/>
            <person name="Gibbs R."/>
        </authorList>
    </citation>
    <scope>NUCLEOTIDE SEQUENCE [LARGE SCALE GENOMIC DNA]</scope>
    <source>
        <strain evidence="6 7">ATCC 33394</strain>
    </source>
</reference>
<keyword evidence="5" id="KW-0233">DNA recombination</keyword>
<evidence type="ECO:0000256" key="1">
    <source>
        <dbReference type="ARBA" id="ARBA00004453"/>
    </source>
</evidence>
<dbReference type="PANTHER" id="PTHR38103:SF1">
    <property type="entry name" value="RECOMBINATION-ASSOCIATED PROTEIN RDGC"/>
    <property type="match status" value="1"/>
</dbReference>
<comment type="caution">
    <text evidence="6">The sequence shown here is derived from an EMBL/GenBank/DDBJ whole genome shotgun (WGS) entry which is preliminary data.</text>
</comment>
<dbReference type="STRING" id="888741.HMPREF9098_0850"/>
<evidence type="ECO:0000256" key="4">
    <source>
        <dbReference type="ARBA" id="ARBA00022490"/>
    </source>
</evidence>
<evidence type="ECO:0000256" key="2">
    <source>
        <dbReference type="ARBA" id="ARBA00008657"/>
    </source>
</evidence>
<evidence type="ECO:0000313" key="7">
    <source>
        <dbReference type="Proteomes" id="UP000004088"/>
    </source>
</evidence>
<gene>
    <name evidence="6" type="primary">rdgC</name>
    <name evidence="6" type="ORF">HMPREF9098_0850</name>
</gene>
<dbReference type="HOGENOM" id="CLU_052038_0_0_4"/>
<proteinExistence type="inferred from homology"/>
<accession>F0EYB6</accession>